<dbReference type="Gene3D" id="4.10.640.10">
    <property type="entry name" value="Ribosomal protein S18"/>
    <property type="match status" value="1"/>
</dbReference>
<reference evidence="7 8" key="1">
    <citation type="submission" date="2021-03" db="EMBL/GenBank/DDBJ databases">
        <title>Genomic Encyclopedia of Type Strains, Phase IV (KMG-IV): sequencing the most valuable type-strain genomes for metagenomic binning, comparative biology and taxonomic classification.</title>
        <authorList>
            <person name="Goeker M."/>
        </authorList>
    </citation>
    <scope>NUCLEOTIDE SEQUENCE [LARGE SCALE GENOMIC DNA]</scope>
    <source>
        <strain evidence="7 8">DSM 6139</strain>
    </source>
</reference>
<comment type="caution">
    <text evidence="7">The sequence shown here is derived from an EMBL/GenBank/DDBJ whole genome shotgun (WGS) entry which is preliminary data.</text>
</comment>
<keyword evidence="5" id="KW-0699">rRNA-binding</keyword>
<evidence type="ECO:0000256" key="4">
    <source>
        <dbReference type="ARBA" id="ARBA00035141"/>
    </source>
</evidence>
<dbReference type="InterPro" id="IPR018275">
    <property type="entry name" value="Ribosomal_bS18_CS"/>
</dbReference>
<dbReference type="PROSITE" id="PS00057">
    <property type="entry name" value="RIBOSOMAL_S18"/>
    <property type="match status" value="1"/>
</dbReference>
<dbReference type="SUPFAM" id="SSF46911">
    <property type="entry name" value="Ribosomal protein S18"/>
    <property type="match status" value="1"/>
</dbReference>
<dbReference type="HAMAP" id="MF_00270">
    <property type="entry name" value="Ribosomal_bS18"/>
    <property type="match status" value="1"/>
</dbReference>
<dbReference type="Proteomes" id="UP001519271">
    <property type="component" value="Unassembled WGS sequence"/>
</dbReference>
<keyword evidence="8" id="KW-1185">Reference proteome</keyword>
<evidence type="ECO:0000256" key="2">
    <source>
        <dbReference type="ARBA" id="ARBA00022980"/>
    </source>
</evidence>
<name>A0ABS4FZ35_9CLOT</name>
<evidence type="ECO:0000313" key="7">
    <source>
        <dbReference type="EMBL" id="MBP1917565.1"/>
    </source>
</evidence>
<comment type="subunit">
    <text evidence="5">Part of the 30S ribosomal subunit. Forms a tight heterodimer with protein bS6.</text>
</comment>
<dbReference type="InterPro" id="IPR001648">
    <property type="entry name" value="Ribosomal_bS18"/>
</dbReference>
<comment type="similarity">
    <text evidence="1 5 6">Belongs to the bacterial ribosomal protein bS18 family.</text>
</comment>
<keyword evidence="3 5" id="KW-0687">Ribonucleoprotein</keyword>
<dbReference type="InterPro" id="IPR036870">
    <property type="entry name" value="Ribosomal_bS18_sf"/>
</dbReference>
<keyword evidence="5" id="KW-0694">RNA-binding</keyword>
<dbReference type="GO" id="GO:0005840">
    <property type="term" value="C:ribosome"/>
    <property type="evidence" value="ECO:0007669"/>
    <property type="project" value="UniProtKB-KW"/>
</dbReference>
<evidence type="ECO:0000256" key="3">
    <source>
        <dbReference type="ARBA" id="ARBA00023274"/>
    </source>
</evidence>
<evidence type="ECO:0000313" key="8">
    <source>
        <dbReference type="Proteomes" id="UP001519271"/>
    </source>
</evidence>
<gene>
    <name evidence="5" type="primary">rpsR</name>
    <name evidence="7" type="ORF">J2Z34_000028</name>
</gene>
<protein>
    <recommendedName>
        <fullName evidence="4 5">Small ribosomal subunit protein bS18</fullName>
    </recommendedName>
</protein>
<keyword evidence="2 5" id="KW-0689">Ribosomal protein</keyword>
<dbReference type="PANTHER" id="PTHR13479:SF40">
    <property type="entry name" value="SMALL RIBOSOMAL SUBUNIT PROTEIN BS18M"/>
    <property type="match status" value="1"/>
</dbReference>
<evidence type="ECO:0000256" key="5">
    <source>
        <dbReference type="HAMAP-Rule" id="MF_00270"/>
    </source>
</evidence>
<dbReference type="EMBL" id="JAGGKC010000001">
    <property type="protein sequence ID" value="MBP1917565.1"/>
    <property type="molecule type" value="Genomic_DNA"/>
</dbReference>
<dbReference type="PANTHER" id="PTHR13479">
    <property type="entry name" value="30S RIBOSOMAL PROTEIN S18"/>
    <property type="match status" value="1"/>
</dbReference>
<evidence type="ECO:0000256" key="1">
    <source>
        <dbReference type="ARBA" id="ARBA00005589"/>
    </source>
</evidence>
<dbReference type="PRINTS" id="PR00974">
    <property type="entry name" value="RIBOSOMALS18"/>
</dbReference>
<dbReference type="RefSeq" id="WP_023389171.1">
    <property type="nucleotide sequence ID" value="NZ_JAGGKC010000001.1"/>
</dbReference>
<organism evidence="7 8">
    <name type="scientific">Youngiibacter multivorans</name>
    <dbReference type="NCBI Taxonomy" id="937251"/>
    <lineage>
        <taxon>Bacteria</taxon>
        <taxon>Bacillati</taxon>
        <taxon>Bacillota</taxon>
        <taxon>Clostridia</taxon>
        <taxon>Eubacteriales</taxon>
        <taxon>Clostridiaceae</taxon>
        <taxon>Youngiibacter</taxon>
    </lineage>
</organism>
<accession>A0ABS4FZ35</accession>
<dbReference type="NCBIfam" id="TIGR00165">
    <property type="entry name" value="S18"/>
    <property type="match status" value="1"/>
</dbReference>
<proteinExistence type="inferred from homology"/>
<evidence type="ECO:0000256" key="6">
    <source>
        <dbReference type="RuleBase" id="RU003910"/>
    </source>
</evidence>
<comment type="function">
    <text evidence="5">Binds as a heterodimer with protein bS6 to the central domain of the 16S rRNA, where it helps stabilize the platform of the 30S subunit.</text>
</comment>
<dbReference type="Pfam" id="PF01084">
    <property type="entry name" value="Ribosomal_S18"/>
    <property type="match status" value="1"/>
</dbReference>
<sequence length="86" mass="10010">MSRENSRDFKKGNPRVRRAKRKVCSFCVDKVDSIDYKDVAKLRKYVTERGKILPRRISGTCAKHQRALTESIKRARNIALLPFTTE</sequence>